<dbReference type="EMBL" id="QOVW01000080">
    <property type="protein sequence ID" value="RDB35598.1"/>
    <property type="molecule type" value="Genomic_DNA"/>
</dbReference>
<sequence length="280" mass="32910">MNDLNLKNNQNFFLELVYSNPNISLEQFLVRQEIHAFNAKTVHRIQAYRNSFYARISNVFSETIFDLASCLFGSDFIKGFLIDYFYENPSPLEMTESVKKFPSFLEKQENISYCPFVPDFIKLCLAINNVLGAKNPDSDIEFHHSQINAENIYLQPEIQFLKSKWPIYQMYCCAKEIQEFLDEKKFNSLENTIEEYRLDKLNSISDRPENIFIYKSSPFNLECILVPKEFAPIGEQLTLGKNLLDAIEHTDIEETNFNYEKFSKWISLLSEKKAFIKKQL</sequence>
<evidence type="ECO:0008006" key="3">
    <source>
        <dbReference type="Google" id="ProtNLM"/>
    </source>
</evidence>
<organism evidence="1 2">
    <name type="scientific">Spirobacillus cienkowskii</name>
    <dbReference type="NCBI Taxonomy" id="495820"/>
    <lineage>
        <taxon>Bacteria</taxon>
        <taxon>Pseudomonadati</taxon>
        <taxon>Bdellovibrionota</taxon>
        <taxon>Oligoflexia</taxon>
        <taxon>Silvanigrellales</taxon>
        <taxon>Spirobacillus</taxon>
    </lineage>
</organism>
<comment type="caution">
    <text evidence="1">The sequence shown here is derived from an EMBL/GenBank/DDBJ whole genome shotgun (WGS) entry which is preliminary data.</text>
</comment>
<evidence type="ECO:0000313" key="2">
    <source>
        <dbReference type="Proteomes" id="UP000253934"/>
    </source>
</evidence>
<protein>
    <recommendedName>
        <fullName evidence="3">DNA-binding domain-containing protein</fullName>
    </recommendedName>
</protein>
<name>A0A369KP26_9BACT</name>
<dbReference type="AlphaFoldDB" id="A0A369KP26"/>
<evidence type="ECO:0000313" key="1">
    <source>
        <dbReference type="EMBL" id="RDB35598.1"/>
    </source>
</evidence>
<accession>A0A369KP26</accession>
<proteinExistence type="predicted"/>
<dbReference type="Proteomes" id="UP000253934">
    <property type="component" value="Unassembled WGS sequence"/>
</dbReference>
<gene>
    <name evidence="1" type="ORF">DCC88_09290</name>
</gene>
<keyword evidence="2" id="KW-1185">Reference proteome</keyword>
<reference evidence="1" key="1">
    <citation type="submission" date="2018-04" db="EMBL/GenBank/DDBJ databases">
        <title>Draft genome sequence of the Candidatus Spirobacillus cienkowskii, a pathogen of freshwater Daphnia species, reconstructed from hemolymph metagenomic reads.</title>
        <authorList>
            <person name="Bresciani L."/>
            <person name="Lemos L.N."/>
            <person name="Wale N."/>
            <person name="Lin J.Y."/>
            <person name="Fernandes G.R."/>
            <person name="Duffy M.A."/>
            <person name="Rodrigues J.M."/>
        </authorList>
    </citation>
    <scope>NUCLEOTIDE SEQUENCE [LARGE SCALE GENOMIC DNA]</scope>
    <source>
        <strain evidence="1">Binning01</strain>
    </source>
</reference>